<gene>
    <name evidence="1" type="ORF">AMST5_01595</name>
</gene>
<sequence>MSEQSSVVSPESQAGGHPRDLLARLYREIGMSAVASALEIPYLQQDEPAPESYSWAPLGEDIAA</sequence>
<dbReference type="AlphaFoldDB" id="A0AA48RDT8"/>
<proteinExistence type="predicted"/>
<name>A0AA48RDT8_9ZZZZ</name>
<evidence type="ECO:0000313" key="1">
    <source>
        <dbReference type="EMBL" id="CAJ0863600.1"/>
    </source>
</evidence>
<organism evidence="1">
    <name type="scientific">freshwater sediment metagenome</name>
    <dbReference type="NCBI Taxonomy" id="556182"/>
    <lineage>
        <taxon>unclassified sequences</taxon>
        <taxon>metagenomes</taxon>
        <taxon>ecological metagenomes</taxon>
    </lineage>
</organism>
<accession>A0AA48RDT8</accession>
<protein>
    <submittedName>
        <fullName evidence="1">Uncharacterized protein</fullName>
    </submittedName>
</protein>
<dbReference type="EMBL" id="OY288114">
    <property type="protein sequence ID" value="CAJ0863600.1"/>
    <property type="molecule type" value="Genomic_DNA"/>
</dbReference>
<reference evidence="1" key="1">
    <citation type="submission" date="2023-07" db="EMBL/GenBank/DDBJ databases">
        <authorList>
            <person name="Pelsma A.J. K."/>
        </authorList>
    </citation>
    <scope>NUCLEOTIDE SEQUENCE</scope>
</reference>